<dbReference type="Pfam" id="PF11706">
    <property type="entry name" value="zf-CGNR"/>
    <property type="match status" value="1"/>
</dbReference>
<gene>
    <name evidence="2" type="ORF">Voc01_077380</name>
</gene>
<accession>A0A8J4EFK7</accession>
<dbReference type="PANTHER" id="PTHR35525:SF3">
    <property type="entry name" value="BLL6575 PROTEIN"/>
    <property type="match status" value="1"/>
</dbReference>
<feature type="domain" description="Zinc finger CGNR" evidence="1">
    <location>
        <begin position="129"/>
        <end position="167"/>
    </location>
</feature>
<dbReference type="InterPro" id="IPR021005">
    <property type="entry name" value="Znf_CGNR"/>
</dbReference>
<dbReference type="Gene3D" id="1.10.3300.10">
    <property type="entry name" value="Jann2411-like domain"/>
    <property type="match status" value="1"/>
</dbReference>
<evidence type="ECO:0000259" key="1">
    <source>
        <dbReference type="Pfam" id="PF11706"/>
    </source>
</evidence>
<dbReference type="AlphaFoldDB" id="A0A8J4EFK7"/>
<comment type="caution">
    <text evidence="2">The sequence shown here is derived from an EMBL/GenBank/DDBJ whole genome shotgun (WGS) entry which is preliminary data.</text>
</comment>
<evidence type="ECO:0000313" key="3">
    <source>
        <dbReference type="Proteomes" id="UP000635606"/>
    </source>
</evidence>
<dbReference type="InterPro" id="IPR010852">
    <property type="entry name" value="ABATE"/>
</dbReference>
<evidence type="ECO:0000313" key="2">
    <source>
        <dbReference type="EMBL" id="GIJ72821.1"/>
    </source>
</evidence>
<sequence length="181" mass="19474">MDEELPILGTEPLVVEYANTLHGGDHLGAPWCAAAGVAPFRDIVAARSLRDGIHALFTAAATGAAPPYAAIALVNAVAAAAPTYPQLVPQPTGGLAADRRDTTTGDRALLGSLATACVELLTDGRARLLRRCLTPDCHLFFLQHHPRRRYCHDSCAHRDRQARYYHRNKGNGRRSGTSETV</sequence>
<organism evidence="2 3">
    <name type="scientific">Virgisporangium ochraceum</name>
    <dbReference type="NCBI Taxonomy" id="65505"/>
    <lineage>
        <taxon>Bacteria</taxon>
        <taxon>Bacillati</taxon>
        <taxon>Actinomycetota</taxon>
        <taxon>Actinomycetes</taxon>
        <taxon>Micromonosporales</taxon>
        <taxon>Micromonosporaceae</taxon>
        <taxon>Virgisporangium</taxon>
    </lineage>
</organism>
<proteinExistence type="predicted"/>
<dbReference type="Pfam" id="PF07336">
    <property type="entry name" value="ABATE"/>
    <property type="match status" value="1"/>
</dbReference>
<keyword evidence="3" id="KW-1185">Reference proteome</keyword>
<dbReference type="InterPro" id="IPR023286">
    <property type="entry name" value="ABATE_dom_sf"/>
</dbReference>
<dbReference type="EMBL" id="BOPH01000105">
    <property type="protein sequence ID" value="GIJ72821.1"/>
    <property type="molecule type" value="Genomic_DNA"/>
</dbReference>
<name>A0A8J4EFK7_9ACTN</name>
<dbReference type="Proteomes" id="UP000635606">
    <property type="component" value="Unassembled WGS sequence"/>
</dbReference>
<protein>
    <recommendedName>
        <fullName evidence="1">Zinc finger CGNR domain-containing protein</fullName>
    </recommendedName>
</protein>
<reference evidence="2" key="1">
    <citation type="submission" date="2021-01" db="EMBL/GenBank/DDBJ databases">
        <title>Whole genome shotgun sequence of Virgisporangium ochraceum NBRC 16418.</title>
        <authorList>
            <person name="Komaki H."/>
            <person name="Tamura T."/>
        </authorList>
    </citation>
    <scope>NUCLEOTIDE SEQUENCE</scope>
    <source>
        <strain evidence="2">NBRC 16418</strain>
    </source>
</reference>
<dbReference type="SUPFAM" id="SSF160904">
    <property type="entry name" value="Jann2411-like"/>
    <property type="match status" value="1"/>
</dbReference>
<dbReference type="PANTHER" id="PTHR35525">
    <property type="entry name" value="BLL6575 PROTEIN"/>
    <property type="match status" value="1"/>
</dbReference>
<dbReference type="RefSeq" id="WP_203932662.1">
    <property type="nucleotide sequence ID" value="NZ_BOPH01000105.1"/>
</dbReference>